<dbReference type="KEGG" id="bor:COCMIDRAFT_110838"/>
<dbReference type="AlphaFoldDB" id="W6Z7P1"/>
<keyword evidence="3" id="KW-1185">Reference proteome</keyword>
<evidence type="ECO:0008006" key="4">
    <source>
        <dbReference type="Google" id="ProtNLM"/>
    </source>
</evidence>
<reference evidence="2 3" key="1">
    <citation type="journal article" date="2013" name="PLoS Genet.">
        <title>Comparative genome structure, secondary metabolite, and effector coding capacity across Cochliobolus pathogens.</title>
        <authorList>
            <person name="Condon B.J."/>
            <person name="Leng Y."/>
            <person name="Wu D."/>
            <person name="Bushley K.E."/>
            <person name="Ohm R.A."/>
            <person name="Otillar R."/>
            <person name="Martin J."/>
            <person name="Schackwitz W."/>
            <person name="Grimwood J."/>
            <person name="MohdZainudin N."/>
            <person name="Xue C."/>
            <person name="Wang R."/>
            <person name="Manning V.A."/>
            <person name="Dhillon B."/>
            <person name="Tu Z.J."/>
            <person name="Steffenson B.J."/>
            <person name="Salamov A."/>
            <person name="Sun H."/>
            <person name="Lowry S."/>
            <person name="LaButti K."/>
            <person name="Han J."/>
            <person name="Copeland A."/>
            <person name="Lindquist E."/>
            <person name="Barry K."/>
            <person name="Schmutz J."/>
            <person name="Baker S.E."/>
            <person name="Ciuffetti L.M."/>
            <person name="Grigoriev I.V."/>
            <person name="Zhong S."/>
            <person name="Turgeon B.G."/>
        </authorList>
    </citation>
    <scope>NUCLEOTIDE SEQUENCE [LARGE SCALE GENOMIC DNA]</scope>
    <source>
        <strain evidence="2 3">ATCC 44560</strain>
    </source>
</reference>
<dbReference type="InterPro" id="IPR007325">
    <property type="entry name" value="KFase/CYL"/>
</dbReference>
<dbReference type="eggNOG" id="ENOG502SHBW">
    <property type="taxonomic scope" value="Eukaryota"/>
</dbReference>
<evidence type="ECO:0000313" key="2">
    <source>
        <dbReference type="EMBL" id="EUC39686.1"/>
    </source>
</evidence>
<dbReference type="PANTHER" id="PTHR34861:SF10">
    <property type="entry name" value="CYCLASE"/>
    <property type="match status" value="1"/>
</dbReference>
<dbReference type="GeneID" id="19119676"/>
<dbReference type="SUPFAM" id="SSF102198">
    <property type="entry name" value="Putative cyclase"/>
    <property type="match status" value="1"/>
</dbReference>
<dbReference type="PANTHER" id="PTHR34861">
    <property type="match status" value="1"/>
</dbReference>
<sequence length="348" mass="38143">MAPANKGILPLLLANGFLNSTLPSIPEFDQLPSCTGLPQGCAWGVFDDSEAKDVYGTLNLLTKDIILSAKQEITEGISISLSWKLDGFLGSPTKRKKLNNTLINLADSGLGSFGWDEEISFNTQISSHWDSYCHYPHQVTGLAYNGALCTREQLAGSAVSSIGPPTLDQWQLRGGVVGRGVLLDYVRFVESKGIRISPFEHHSITPQLLEEVAHSQGTEFHAGDILVVRTGFVDALSKLNKEEQLNATRTGESIGLEPSREMARWIWNHQFAAVASDNLAVEALTAHNSSTLHHWFLTMFGMPIGELWQLDKLSEHCHRSGKYTFFLTSIPLNVPHMVAGPPNALAIL</sequence>
<comment type="similarity">
    <text evidence="1">Belongs to the Cyclase 1 superfamily.</text>
</comment>
<dbReference type="Proteomes" id="UP000054032">
    <property type="component" value="Unassembled WGS sequence"/>
</dbReference>
<dbReference type="Pfam" id="PF04199">
    <property type="entry name" value="Cyclase"/>
    <property type="match status" value="1"/>
</dbReference>
<gene>
    <name evidence="2" type="ORF">COCMIDRAFT_110838</name>
</gene>
<dbReference type="EMBL" id="KI964279">
    <property type="protein sequence ID" value="EUC39686.1"/>
    <property type="molecule type" value="Genomic_DNA"/>
</dbReference>
<dbReference type="HOGENOM" id="CLU_030671_1_0_1"/>
<dbReference type="Gene3D" id="3.50.30.50">
    <property type="entry name" value="Putative cyclase"/>
    <property type="match status" value="1"/>
</dbReference>
<dbReference type="GO" id="GO:0019441">
    <property type="term" value="P:L-tryptophan catabolic process to kynurenine"/>
    <property type="evidence" value="ECO:0007669"/>
    <property type="project" value="InterPro"/>
</dbReference>
<proteinExistence type="inferred from homology"/>
<evidence type="ECO:0000256" key="1">
    <source>
        <dbReference type="ARBA" id="ARBA00007865"/>
    </source>
</evidence>
<protein>
    <recommendedName>
        <fullName evidence="4">Cyclase</fullName>
    </recommendedName>
</protein>
<dbReference type="OrthoDB" id="3683765at2759"/>
<accession>W6Z7P1</accession>
<dbReference type="GO" id="GO:0004061">
    <property type="term" value="F:arylformamidase activity"/>
    <property type="evidence" value="ECO:0007669"/>
    <property type="project" value="InterPro"/>
</dbReference>
<dbReference type="InterPro" id="IPR037175">
    <property type="entry name" value="KFase_sf"/>
</dbReference>
<organism evidence="2 3">
    <name type="scientific">Bipolaris oryzae ATCC 44560</name>
    <dbReference type="NCBI Taxonomy" id="930090"/>
    <lineage>
        <taxon>Eukaryota</taxon>
        <taxon>Fungi</taxon>
        <taxon>Dikarya</taxon>
        <taxon>Ascomycota</taxon>
        <taxon>Pezizomycotina</taxon>
        <taxon>Dothideomycetes</taxon>
        <taxon>Pleosporomycetidae</taxon>
        <taxon>Pleosporales</taxon>
        <taxon>Pleosporineae</taxon>
        <taxon>Pleosporaceae</taxon>
        <taxon>Bipolaris</taxon>
    </lineage>
</organism>
<evidence type="ECO:0000313" key="3">
    <source>
        <dbReference type="Proteomes" id="UP000054032"/>
    </source>
</evidence>
<name>W6Z7P1_COCMI</name>
<dbReference type="RefSeq" id="XP_007693795.1">
    <property type="nucleotide sequence ID" value="XM_007695605.1"/>
</dbReference>